<sequence>MQKWRRAAVLTCARQAEELRRARLGCVRLEAIPCRGGKRCAAAGGEVRSAMEAARWCCAAVEAVLGAMRRCEADRPVRSKGSFGRGWSACLDCSAARRAIAIVWVYFFFDAGCAGEINSKSCWEGDRWLLPFFCKRLVRTIQDDFFLSSGRVMASRTLLEVAEINQNLRDQGARLLF</sequence>
<reference evidence="1" key="1">
    <citation type="submission" date="2017-07" db="EMBL/GenBank/DDBJ databases">
        <title>Taro Niue Genome Assembly and Annotation.</title>
        <authorList>
            <person name="Atibalentja N."/>
            <person name="Keating K."/>
            <person name="Fields C.J."/>
        </authorList>
    </citation>
    <scope>NUCLEOTIDE SEQUENCE</scope>
    <source>
        <strain evidence="1">Niue_2</strain>
        <tissue evidence="1">Leaf</tissue>
    </source>
</reference>
<gene>
    <name evidence="1" type="ORF">Taro_027358</name>
</gene>
<proteinExistence type="predicted"/>
<comment type="caution">
    <text evidence="1">The sequence shown here is derived from an EMBL/GenBank/DDBJ whole genome shotgun (WGS) entry which is preliminary data.</text>
</comment>
<keyword evidence="2" id="KW-1185">Reference proteome</keyword>
<evidence type="ECO:0000313" key="2">
    <source>
        <dbReference type="Proteomes" id="UP000652761"/>
    </source>
</evidence>
<protein>
    <submittedName>
        <fullName evidence="1">Uncharacterized protein</fullName>
    </submittedName>
</protein>
<accession>A0A843VEA8</accession>
<dbReference type="EMBL" id="NMUH01001705">
    <property type="protein sequence ID" value="MQL94698.1"/>
    <property type="molecule type" value="Genomic_DNA"/>
</dbReference>
<dbReference type="Proteomes" id="UP000652761">
    <property type="component" value="Unassembled WGS sequence"/>
</dbReference>
<evidence type="ECO:0000313" key="1">
    <source>
        <dbReference type="EMBL" id="MQL94698.1"/>
    </source>
</evidence>
<organism evidence="1 2">
    <name type="scientific">Colocasia esculenta</name>
    <name type="common">Wild taro</name>
    <name type="synonym">Arum esculentum</name>
    <dbReference type="NCBI Taxonomy" id="4460"/>
    <lineage>
        <taxon>Eukaryota</taxon>
        <taxon>Viridiplantae</taxon>
        <taxon>Streptophyta</taxon>
        <taxon>Embryophyta</taxon>
        <taxon>Tracheophyta</taxon>
        <taxon>Spermatophyta</taxon>
        <taxon>Magnoliopsida</taxon>
        <taxon>Liliopsida</taxon>
        <taxon>Araceae</taxon>
        <taxon>Aroideae</taxon>
        <taxon>Colocasieae</taxon>
        <taxon>Colocasia</taxon>
    </lineage>
</organism>
<name>A0A843VEA8_COLES</name>
<dbReference type="AlphaFoldDB" id="A0A843VEA8"/>